<accession>A0AA85K9M7</accession>
<dbReference type="SMART" id="SM01332">
    <property type="entry name" value="Cyclin_C"/>
    <property type="match status" value="1"/>
</dbReference>
<keyword evidence="3 5" id="KW-0195">Cyclin</keyword>
<reference evidence="9" key="2">
    <citation type="submission" date="2023-11" db="UniProtKB">
        <authorList>
            <consortium name="WormBaseParasite"/>
        </authorList>
    </citation>
    <scope>IDENTIFICATION</scope>
</reference>
<dbReference type="GO" id="GO:0051301">
    <property type="term" value="P:cell division"/>
    <property type="evidence" value="ECO:0007669"/>
    <property type="project" value="UniProtKB-KW"/>
</dbReference>
<evidence type="ECO:0000259" key="6">
    <source>
        <dbReference type="SMART" id="SM00385"/>
    </source>
</evidence>
<dbReference type="InterPro" id="IPR006671">
    <property type="entry name" value="Cyclin_N"/>
</dbReference>
<evidence type="ECO:0008006" key="10">
    <source>
        <dbReference type="Google" id="ProtNLM"/>
    </source>
</evidence>
<evidence type="ECO:0000313" key="8">
    <source>
        <dbReference type="Proteomes" id="UP000050795"/>
    </source>
</evidence>
<keyword evidence="1" id="KW-0132">Cell division</keyword>
<organism evidence="8 9">
    <name type="scientific">Trichobilharzia regenti</name>
    <name type="common">Nasal bird schistosome</name>
    <dbReference type="NCBI Taxonomy" id="157069"/>
    <lineage>
        <taxon>Eukaryota</taxon>
        <taxon>Metazoa</taxon>
        <taxon>Spiralia</taxon>
        <taxon>Lophotrochozoa</taxon>
        <taxon>Platyhelminthes</taxon>
        <taxon>Trematoda</taxon>
        <taxon>Digenea</taxon>
        <taxon>Strigeidida</taxon>
        <taxon>Schistosomatoidea</taxon>
        <taxon>Schistosomatidae</taxon>
        <taxon>Trichobilharzia</taxon>
    </lineage>
</organism>
<evidence type="ECO:0000313" key="9">
    <source>
        <dbReference type="WBParaSite" id="TREG1_79600.2"/>
    </source>
</evidence>
<evidence type="ECO:0000256" key="2">
    <source>
        <dbReference type="ARBA" id="ARBA00022776"/>
    </source>
</evidence>
<dbReference type="Gene3D" id="1.10.472.10">
    <property type="entry name" value="Cyclin-like"/>
    <property type="match status" value="2"/>
</dbReference>
<name>A0AA85K9M7_TRIRE</name>
<dbReference type="InterPro" id="IPR013763">
    <property type="entry name" value="Cyclin-like_dom"/>
</dbReference>
<dbReference type="PANTHER" id="PTHR10177">
    <property type="entry name" value="CYCLINS"/>
    <property type="match status" value="1"/>
</dbReference>
<feature type="domain" description="Cyclin-like" evidence="6">
    <location>
        <begin position="271"/>
        <end position="357"/>
    </location>
</feature>
<evidence type="ECO:0000256" key="5">
    <source>
        <dbReference type="RuleBase" id="RU000383"/>
    </source>
</evidence>
<dbReference type="GO" id="GO:0044772">
    <property type="term" value="P:mitotic cell cycle phase transition"/>
    <property type="evidence" value="ECO:0007669"/>
    <property type="project" value="InterPro"/>
</dbReference>
<dbReference type="InterPro" id="IPR036915">
    <property type="entry name" value="Cyclin-like_sf"/>
</dbReference>
<dbReference type="PROSITE" id="PS00292">
    <property type="entry name" value="CYCLINS"/>
    <property type="match status" value="1"/>
</dbReference>
<feature type="domain" description="Cyclin-like" evidence="6">
    <location>
        <begin position="172"/>
        <end position="258"/>
    </location>
</feature>
<dbReference type="Pfam" id="PF00134">
    <property type="entry name" value="Cyclin_N"/>
    <property type="match status" value="1"/>
</dbReference>
<keyword evidence="2" id="KW-0498">Mitosis</keyword>
<sequence length="412" mass="46917">MLTRSRFGVYANENAVAGVKGNVIQKSKTTGVSTRSRAALGDIKNKTSDIVAKDVSKQKTEKAAQCAVQKDQQADMSIDEHNLAENQKLFESLQEFRHRRGVIRSDCLASPFAEEFLEVDEIDFSDAATVYPYGESIFDYLQDRELSVQPLATGFMVPNAEVTPRMRYILVNWLVQVHYSYKLQPETLYLTVAIMDRYLLKFSQTLTRDELQLIGIAALFIAAKFEEMYPPEITDFSSITNNAFTKNDIRNAEQMILQSIDFYLSIPTPLAFLRRLSKSLDADKTVHNLAKYFLELTIQEYELSHLPGNYRAAVAFCLSRALTSGTADLEKAWCDKLSYLSGYRLDDIRDNLQILARAAYRQNSPSRYRAIFSKYRNDDFYGRVASMPELRSSLMESLANLRFDSDGEVNRA</sequence>
<dbReference type="InterPro" id="IPR048258">
    <property type="entry name" value="Cyclins_cyclin-box"/>
</dbReference>
<evidence type="ECO:0000256" key="1">
    <source>
        <dbReference type="ARBA" id="ARBA00022618"/>
    </source>
</evidence>
<comment type="similarity">
    <text evidence="5">Belongs to the cyclin family.</text>
</comment>
<dbReference type="FunFam" id="1.10.472.10:FF:000001">
    <property type="entry name" value="G2/mitotic-specific cyclin"/>
    <property type="match status" value="1"/>
</dbReference>
<protein>
    <recommendedName>
        <fullName evidence="10">Cyclin N-terminal domain-containing protein</fullName>
    </recommendedName>
</protein>
<dbReference type="WBParaSite" id="TREG1_79600.2">
    <property type="protein sequence ID" value="TREG1_79600.2"/>
    <property type="gene ID" value="TREG1_79600"/>
</dbReference>
<evidence type="ECO:0000256" key="3">
    <source>
        <dbReference type="ARBA" id="ARBA00023127"/>
    </source>
</evidence>
<dbReference type="SUPFAM" id="SSF47954">
    <property type="entry name" value="Cyclin-like"/>
    <property type="match status" value="2"/>
</dbReference>
<dbReference type="Pfam" id="PF02984">
    <property type="entry name" value="Cyclin_C"/>
    <property type="match status" value="1"/>
</dbReference>
<dbReference type="InterPro" id="IPR004367">
    <property type="entry name" value="Cyclin_C-dom"/>
</dbReference>
<keyword evidence="4" id="KW-0131">Cell cycle</keyword>
<dbReference type="Proteomes" id="UP000050795">
    <property type="component" value="Unassembled WGS sequence"/>
</dbReference>
<dbReference type="InterPro" id="IPR046965">
    <property type="entry name" value="Cyclin_A/B-like"/>
</dbReference>
<keyword evidence="8" id="KW-1185">Reference proteome</keyword>
<dbReference type="GO" id="GO:0016538">
    <property type="term" value="F:cyclin-dependent protein serine/threonine kinase regulator activity"/>
    <property type="evidence" value="ECO:0007669"/>
    <property type="project" value="InterPro"/>
</dbReference>
<feature type="domain" description="Cyclin C-terminal" evidence="7">
    <location>
        <begin position="267"/>
        <end position="390"/>
    </location>
</feature>
<proteinExistence type="inferred from homology"/>
<evidence type="ECO:0000259" key="7">
    <source>
        <dbReference type="SMART" id="SM01332"/>
    </source>
</evidence>
<evidence type="ECO:0000256" key="4">
    <source>
        <dbReference type="ARBA" id="ARBA00023306"/>
    </source>
</evidence>
<dbReference type="AlphaFoldDB" id="A0AA85K9M7"/>
<dbReference type="PIRSF" id="PIRSF001771">
    <property type="entry name" value="Cyclin_A_B_D_E"/>
    <property type="match status" value="1"/>
</dbReference>
<dbReference type="InterPro" id="IPR039361">
    <property type="entry name" value="Cyclin"/>
</dbReference>
<reference evidence="8" key="1">
    <citation type="submission" date="2022-06" db="EMBL/GenBank/DDBJ databases">
        <authorList>
            <person name="Berger JAMES D."/>
            <person name="Berger JAMES D."/>
        </authorList>
    </citation>
    <scope>NUCLEOTIDE SEQUENCE [LARGE SCALE GENOMIC DNA]</scope>
</reference>
<dbReference type="SMART" id="SM00385">
    <property type="entry name" value="CYCLIN"/>
    <property type="match status" value="2"/>
</dbReference>